<proteinExistence type="predicted"/>
<protein>
    <recommendedName>
        <fullName evidence="4">Lipoprotein</fullName>
    </recommendedName>
</protein>
<evidence type="ECO:0000313" key="3">
    <source>
        <dbReference type="Proteomes" id="UP000268229"/>
    </source>
</evidence>
<dbReference type="AlphaFoldDB" id="A0A1X3CL23"/>
<gene>
    <name evidence="2" type="ORF">NCTC12227_00962</name>
</gene>
<evidence type="ECO:0000256" key="1">
    <source>
        <dbReference type="SAM" id="SignalP"/>
    </source>
</evidence>
<keyword evidence="1" id="KW-0732">Signal</keyword>
<reference evidence="2 3" key="1">
    <citation type="submission" date="2018-12" db="EMBL/GenBank/DDBJ databases">
        <authorList>
            <consortium name="Pathogen Informatics"/>
        </authorList>
    </citation>
    <scope>NUCLEOTIDE SEQUENCE [LARGE SCALE GENOMIC DNA]</scope>
    <source>
        <strain evidence="2 3">NCTC12227</strain>
    </source>
</reference>
<evidence type="ECO:0008006" key="4">
    <source>
        <dbReference type="Google" id="ProtNLM"/>
    </source>
</evidence>
<dbReference type="RefSeq" id="WP_085389726.1">
    <property type="nucleotide sequence ID" value="NZ_JBGNXI010000001.1"/>
</dbReference>
<feature type="signal peptide" evidence="1">
    <location>
        <begin position="1"/>
        <end position="20"/>
    </location>
</feature>
<accession>A0A1X3CL23</accession>
<evidence type="ECO:0000313" key="2">
    <source>
        <dbReference type="EMBL" id="VEJ21235.1"/>
    </source>
</evidence>
<keyword evidence="3" id="KW-1185">Reference proteome</keyword>
<name>A0A1X3CL23_9NEIS</name>
<dbReference type="EMBL" id="LR134516">
    <property type="protein sequence ID" value="VEJ21235.1"/>
    <property type="molecule type" value="Genomic_DNA"/>
</dbReference>
<sequence length="119" mass="13156">MHKKRFNLPALLLLSALLSACGGQQQQTEQPSKNQTDSAFRTEFMASFTKQCINSIPKEAAVSEQTAQEFCACAASKAVETVTPEDMTRMMAGDQGKKEIEKRVERAVEPCKTLLKRTS</sequence>
<dbReference type="PROSITE" id="PS51257">
    <property type="entry name" value="PROKAR_LIPOPROTEIN"/>
    <property type="match status" value="1"/>
</dbReference>
<organism evidence="2 3">
    <name type="scientific">Neisseria animaloris</name>
    <dbReference type="NCBI Taxonomy" id="326522"/>
    <lineage>
        <taxon>Bacteria</taxon>
        <taxon>Pseudomonadati</taxon>
        <taxon>Pseudomonadota</taxon>
        <taxon>Betaproteobacteria</taxon>
        <taxon>Neisseriales</taxon>
        <taxon>Neisseriaceae</taxon>
        <taxon>Neisseria</taxon>
    </lineage>
</organism>
<dbReference type="Proteomes" id="UP000268229">
    <property type="component" value="Chromosome"/>
</dbReference>
<feature type="chain" id="PRO_5030037446" description="Lipoprotein" evidence="1">
    <location>
        <begin position="21"/>
        <end position="119"/>
    </location>
</feature>
<dbReference type="KEGG" id="nani:NCTC12227_00962"/>